<gene>
    <name evidence="2" type="ORF">L613_002000000090</name>
</gene>
<sequence length="152" mass="16047">MPTLAPADPLGPLGKLVLAAGIVVGVALFARATWRYLFGPQYPASHPAVISLFNARDAAIDAAVSADHMRLHGYMAELETLLIARLPDDINEASLYIAEATCARDILSGIAATDPEGAEQLLHALHRAGFVVPADLEFLQAHPRAGMSLAAQ</sequence>
<protein>
    <submittedName>
        <fullName evidence="2">Uncharacterized protein</fullName>
    </submittedName>
</protein>
<evidence type="ECO:0000256" key="1">
    <source>
        <dbReference type="SAM" id="Phobius"/>
    </source>
</evidence>
<keyword evidence="1" id="KW-1133">Transmembrane helix</keyword>
<dbReference type="OrthoDB" id="5988245at2"/>
<proteinExistence type="predicted"/>
<feature type="transmembrane region" description="Helical" evidence="1">
    <location>
        <begin position="12"/>
        <end position="30"/>
    </location>
</feature>
<name>A0A562DZ11_9GAMM</name>
<evidence type="ECO:0000313" key="3">
    <source>
        <dbReference type="Proteomes" id="UP000321583"/>
    </source>
</evidence>
<accession>A0A562DZ11</accession>
<reference evidence="2 3" key="1">
    <citation type="submission" date="2019-07" db="EMBL/GenBank/DDBJ databases">
        <title>Genome sequencing of lignin-degrading bacterial isolates.</title>
        <authorList>
            <person name="Gladden J."/>
        </authorList>
    </citation>
    <scope>NUCLEOTIDE SEQUENCE [LARGE SCALE GENOMIC DNA]</scope>
    <source>
        <strain evidence="2 3">J19</strain>
    </source>
</reference>
<keyword evidence="1" id="KW-0812">Transmembrane</keyword>
<dbReference type="AlphaFoldDB" id="A0A562DZ11"/>
<keyword evidence="3" id="KW-1185">Reference proteome</keyword>
<organism evidence="2 3">
    <name type="scientific">Pseudoxanthomonas taiwanensis J19</name>
    <dbReference type="NCBI Taxonomy" id="935569"/>
    <lineage>
        <taxon>Bacteria</taxon>
        <taxon>Pseudomonadati</taxon>
        <taxon>Pseudomonadota</taxon>
        <taxon>Gammaproteobacteria</taxon>
        <taxon>Lysobacterales</taxon>
        <taxon>Lysobacteraceae</taxon>
        <taxon>Pseudoxanthomonas</taxon>
    </lineage>
</organism>
<evidence type="ECO:0000313" key="2">
    <source>
        <dbReference type="EMBL" id="TWH14955.1"/>
    </source>
</evidence>
<keyword evidence="1" id="KW-0472">Membrane</keyword>
<dbReference type="Proteomes" id="UP000321583">
    <property type="component" value="Unassembled WGS sequence"/>
</dbReference>
<dbReference type="EMBL" id="VLJS01000048">
    <property type="protein sequence ID" value="TWH14955.1"/>
    <property type="molecule type" value="Genomic_DNA"/>
</dbReference>
<comment type="caution">
    <text evidence="2">The sequence shown here is derived from an EMBL/GenBank/DDBJ whole genome shotgun (WGS) entry which is preliminary data.</text>
</comment>